<feature type="compositionally biased region" description="Basic and acidic residues" evidence="11">
    <location>
        <begin position="545"/>
        <end position="560"/>
    </location>
</feature>
<evidence type="ECO:0000256" key="9">
    <source>
        <dbReference type="ARBA" id="ARBA00023204"/>
    </source>
</evidence>
<comment type="similarity">
    <text evidence="2">Belongs to the UVSSA family.</text>
</comment>
<comment type="caution">
    <text evidence="13">The sequence shown here is derived from an EMBL/GenBank/DDBJ whole genome shotgun (WGS) entry which is preliminary data.</text>
</comment>
<feature type="region of interest" description="Disordered" evidence="11">
    <location>
        <begin position="523"/>
        <end position="560"/>
    </location>
</feature>
<dbReference type="InterPro" id="IPR018610">
    <property type="entry name" value="UVSSA"/>
</dbReference>
<sequence length="597" mass="67974">MASIKETTTLLNRVIRKSDEGGRKAIDFGDKSFRELRQVVKNKPDWNAALVDHLLQEAEKSDCIKRLLALSLLDYFFHRAHAWRSRVVDNLQEVLIIFCELDILHRPLPEPKSEARDLKVDAIKKIKVWHEKFSEGYERLKNVPHFLANSKSMDYQSASASLQIECQQLEEEKRKEEEKTAKAVQQVMAKFQMMHADIERCLKEVSSAVNLLVPNFAEDFEGEAFAVDCLPLTSDGRLHGYADAHSISINLKEALPRVKLSKENEALVSAVRDGRSMLDFYRKNIARWLTRMASVGAKQEDCAPLLNINNRIEEERLRINDLRIPEKPSRDDDSSDEASDFEDVPEKEVEEFVAPLDDSVPLVILDRIRKMEDGQGSSQMDMPQTSKMTVEEPLVPTVPYGLDLKYWGEEPPADIEVPKNNADCHRFWRPPDEGDTSKEQSSVYTTRVITFIGKAVVPTMACKARLSSGKLCPRMDVERCPIHGKIVPRDDEGFPFQESPDIIVPNPEAEDDAEFVRDVEMATGRDLGGGSVQKKPGGRTKKRQRDVPASKQTRDRLEKKLLDKRTVARISAHLDAVRKAKIEQKFAHQFNHALSRR</sequence>
<evidence type="ECO:0000256" key="3">
    <source>
        <dbReference type="ARBA" id="ARBA00022454"/>
    </source>
</evidence>
<evidence type="ECO:0000256" key="2">
    <source>
        <dbReference type="ARBA" id="ARBA00009240"/>
    </source>
</evidence>
<dbReference type="Pfam" id="PF20867">
    <property type="entry name" value="UVSSA_N"/>
    <property type="match status" value="1"/>
</dbReference>
<protein>
    <recommendedName>
        <fullName evidence="12">UV-stimulated scaffold protein A C-terminal domain-containing protein</fullName>
    </recommendedName>
</protein>
<evidence type="ECO:0000256" key="5">
    <source>
        <dbReference type="ARBA" id="ARBA00022763"/>
    </source>
</evidence>
<dbReference type="EMBL" id="CATQJA010002651">
    <property type="protein sequence ID" value="CAJ0577630.1"/>
    <property type="molecule type" value="Genomic_DNA"/>
</dbReference>
<dbReference type="Pfam" id="PF09740">
    <property type="entry name" value="DUF2043"/>
    <property type="match status" value="1"/>
</dbReference>
<evidence type="ECO:0000256" key="11">
    <source>
        <dbReference type="SAM" id="MobiDB-lite"/>
    </source>
</evidence>
<evidence type="ECO:0000256" key="7">
    <source>
        <dbReference type="ARBA" id="ARBA00022833"/>
    </source>
</evidence>
<dbReference type="Proteomes" id="UP001177023">
    <property type="component" value="Unassembled WGS sequence"/>
</dbReference>
<dbReference type="GO" id="GO:0005694">
    <property type="term" value="C:chromosome"/>
    <property type="evidence" value="ECO:0007669"/>
    <property type="project" value="UniProtKB-SubCell"/>
</dbReference>
<evidence type="ECO:0000256" key="1">
    <source>
        <dbReference type="ARBA" id="ARBA00004286"/>
    </source>
</evidence>
<feature type="compositionally biased region" description="Acidic residues" evidence="11">
    <location>
        <begin position="333"/>
        <end position="348"/>
    </location>
</feature>
<comment type="subcellular location">
    <subcellularLocation>
        <location evidence="1">Chromosome</location>
    </subcellularLocation>
</comment>
<dbReference type="GO" id="GO:0008270">
    <property type="term" value="F:zinc ion binding"/>
    <property type="evidence" value="ECO:0007669"/>
    <property type="project" value="UniProtKB-KW"/>
</dbReference>
<keyword evidence="7" id="KW-0862">Zinc</keyword>
<evidence type="ECO:0000256" key="4">
    <source>
        <dbReference type="ARBA" id="ARBA00022723"/>
    </source>
</evidence>
<keyword evidence="9" id="KW-0234">DNA repair</keyword>
<dbReference type="PANTHER" id="PTHR28670:SF1">
    <property type="entry name" value="UV-STIMULATED SCAFFOLD PROTEIN A"/>
    <property type="match status" value="1"/>
</dbReference>
<reference evidence="13" key="1">
    <citation type="submission" date="2023-06" db="EMBL/GenBank/DDBJ databases">
        <authorList>
            <person name="Delattre M."/>
        </authorList>
    </citation>
    <scope>NUCLEOTIDE SEQUENCE</scope>
    <source>
        <strain evidence="13">AF72</strain>
    </source>
</reference>
<name>A0AA36CZ41_9BILA</name>
<gene>
    <name evidence="13" type="ORF">MSPICULIGERA_LOCUS15900</name>
</gene>
<evidence type="ECO:0000313" key="13">
    <source>
        <dbReference type="EMBL" id="CAJ0577630.1"/>
    </source>
</evidence>
<feature type="compositionally biased region" description="Basic and acidic residues" evidence="11">
    <location>
        <begin position="323"/>
        <end position="332"/>
    </location>
</feature>
<feature type="coiled-coil region" evidence="10">
    <location>
        <begin position="152"/>
        <end position="186"/>
    </location>
</feature>
<evidence type="ECO:0000256" key="6">
    <source>
        <dbReference type="ARBA" id="ARBA00022771"/>
    </source>
</evidence>
<feature type="region of interest" description="Disordered" evidence="11">
    <location>
        <begin position="323"/>
        <end position="348"/>
    </location>
</feature>
<dbReference type="GO" id="GO:0006283">
    <property type="term" value="P:transcription-coupled nucleotide-excision repair"/>
    <property type="evidence" value="ECO:0007669"/>
    <property type="project" value="TreeGrafter"/>
</dbReference>
<accession>A0AA36CZ41</accession>
<keyword evidence="3" id="KW-0158">Chromosome</keyword>
<evidence type="ECO:0000256" key="10">
    <source>
        <dbReference type="SAM" id="Coils"/>
    </source>
</evidence>
<dbReference type="InterPro" id="IPR049408">
    <property type="entry name" value="UVSSA_N_a-solenoid_rpt"/>
</dbReference>
<proteinExistence type="inferred from homology"/>
<dbReference type="AlphaFoldDB" id="A0AA36CZ41"/>
<keyword evidence="4" id="KW-0479">Metal-binding</keyword>
<evidence type="ECO:0000259" key="12">
    <source>
        <dbReference type="Pfam" id="PF09740"/>
    </source>
</evidence>
<keyword evidence="8 10" id="KW-0175">Coiled coil</keyword>
<organism evidence="13 14">
    <name type="scientific">Mesorhabditis spiculigera</name>
    <dbReference type="NCBI Taxonomy" id="96644"/>
    <lineage>
        <taxon>Eukaryota</taxon>
        <taxon>Metazoa</taxon>
        <taxon>Ecdysozoa</taxon>
        <taxon>Nematoda</taxon>
        <taxon>Chromadorea</taxon>
        <taxon>Rhabditida</taxon>
        <taxon>Rhabditina</taxon>
        <taxon>Rhabditomorpha</taxon>
        <taxon>Rhabditoidea</taxon>
        <taxon>Rhabditidae</taxon>
        <taxon>Mesorhabditinae</taxon>
        <taxon>Mesorhabditis</taxon>
    </lineage>
</organism>
<keyword evidence="14" id="KW-1185">Reference proteome</keyword>
<keyword evidence="6" id="KW-0863">Zinc-finger</keyword>
<evidence type="ECO:0000256" key="8">
    <source>
        <dbReference type="ARBA" id="ARBA00023054"/>
    </source>
</evidence>
<feature type="non-terminal residue" evidence="13">
    <location>
        <position position="597"/>
    </location>
</feature>
<dbReference type="GO" id="GO:0000993">
    <property type="term" value="F:RNA polymerase II complex binding"/>
    <property type="evidence" value="ECO:0007669"/>
    <property type="project" value="TreeGrafter"/>
</dbReference>
<keyword evidence="5" id="KW-0227">DNA damage</keyword>
<dbReference type="GO" id="GO:0009411">
    <property type="term" value="P:response to UV"/>
    <property type="evidence" value="ECO:0007669"/>
    <property type="project" value="InterPro"/>
</dbReference>
<dbReference type="InterPro" id="IPR049431">
    <property type="entry name" value="UVSSA_C"/>
</dbReference>
<dbReference type="PANTHER" id="PTHR28670">
    <property type="entry name" value="UV-STIMULATED SCAFFOLD PROTEIN A"/>
    <property type="match status" value="1"/>
</dbReference>
<feature type="domain" description="UV-stimulated scaffold protein A C-terminal" evidence="12">
    <location>
        <begin position="395"/>
        <end position="497"/>
    </location>
</feature>
<evidence type="ECO:0000313" key="14">
    <source>
        <dbReference type="Proteomes" id="UP001177023"/>
    </source>
</evidence>